<evidence type="ECO:0000256" key="3">
    <source>
        <dbReference type="HAMAP-Rule" id="MF_02225"/>
    </source>
</evidence>
<dbReference type="GO" id="GO:0046872">
    <property type="term" value="F:metal ion binding"/>
    <property type="evidence" value="ECO:0007669"/>
    <property type="project" value="UniProtKB-KW"/>
</dbReference>
<sequence>MSPMQLAQKKILLGITGGIAAYKTPDLVRKLTAHGAQVRCVMSASAAEFVSPLTLQAVSGHPVGDDLLDRNAEAAMGHIELAKWADKVLIAPTTANFMAKLAHGLADDLLSTLCLATSAPIYIAPAMNQQMWHAKATQANLDVLQQRGVNILGPAPGEQACGDVGLGRMLEPLEIADMLAQSSIESLLAGRHIVITAGPTREEIDPVRFISNHSSGKMGYALASASVALGAKVTLISGPVNLPCPAGVDLVNVVSAEQMHRAVMKAVGATQSDTAGDIMQPNCDIFIGCAAVADYKPQQKTEQKIKKSDTELTLTFTRNPDILSDVAHLAQPPFTVGFAAETQDVAHYAQDKLKRKKLDMIAANDVSQAGLGFNSEQNALNVYWNNGGKNLGVADKSQLAISLMTLVAQRHAVK</sequence>
<keyword evidence="8" id="KW-1185">Reference proteome</keyword>
<dbReference type="InterPro" id="IPR003382">
    <property type="entry name" value="Flavoprotein"/>
</dbReference>
<dbReference type="GO" id="GO:0004633">
    <property type="term" value="F:phosphopantothenoylcysteine decarboxylase activity"/>
    <property type="evidence" value="ECO:0007669"/>
    <property type="project" value="UniProtKB-UniRule"/>
</dbReference>
<dbReference type="KEGG" id="pmes:FX988_02567"/>
<evidence type="ECO:0000313" key="7">
    <source>
        <dbReference type="EMBL" id="QHJ12315.1"/>
    </source>
</evidence>
<protein>
    <recommendedName>
        <fullName evidence="3">Coenzyme A biosynthesis bifunctional protein CoaBC</fullName>
    </recommendedName>
    <alternativeName>
        <fullName evidence="3">DNA/pantothenate metabolism flavoprotein</fullName>
    </alternativeName>
    <alternativeName>
        <fullName evidence="3">Phosphopantothenoylcysteine synthetase/decarboxylase</fullName>
        <shortName evidence="3">PPCS-PPCDC</shortName>
    </alternativeName>
    <domain>
        <recommendedName>
            <fullName evidence="3">Phosphopantothenoylcysteine decarboxylase</fullName>
            <shortName evidence="3">PPC decarboxylase</shortName>
            <shortName evidence="3">PPC-DC</shortName>
            <ecNumber evidence="3">4.1.1.36</ecNumber>
        </recommendedName>
        <alternativeName>
            <fullName evidence="3">CoaC</fullName>
        </alternativeName>
    </domain>
    <domain>
        <recommendedName>
            <fullName evidence="3">Phosphopantothenate--cysteine ligase</fullName>
            <ecNumber evidence="3">6.3.2.5</ecNumber>
        </recommendedName>
        <alternativeName>
            <fullName evidence="3">CoaB</fullName>
        </alternativeName>
        <alternativeName>
            <fullName evidence="3">Phosphopantothenoylcysteine synthetase</fullName>
            <shortName evidence="3">PPC synthetase</shortName>
            <shortName evidence="3">PPC-S</shortName>
        </alternativeName>
    </domain>
</protein>
<comment type="cofactor">
    <cofactor evidence="3">
        <name>Mg(2+)</name>
        <dbReference type="ChEBI" id="CHEBI:18420"/>
    </cofactor>
</comment>
<feature type="binding site" evidence="3">
    <location>
        <begin position="288"/>
        <end position="290"/>
    </location>
    <ligand>
        <name>CTP</name>
        <dbReference type="ChEBI" id="CHEBI:37563"/>
    </ligand>
</feature>
<dbReference type="EC" id="4.1.1.36" evidence="3"/>
<feature type="binding site" evidence="3">
    <location>
        <begin position="320"/>
        <end position="323"/>
    </location>
    <ligand>
        <name>CTP</name>
        <dbReference type="ChEBI" id="CHEBI:37563"/>
    </ligand>
</feature>
<keyword evidence="3 4" id="KW-0285">Flavoprotein</keyword>
<keyword evidence="3 4" id="KW-0436">Ligase</keyword>
<dbReference type="GO" id="GO:0015937">
    <property type="term" value="P:coenzyme A biosynthetic process"/>
    <property type="evidence" value="ECO:0007669"/>
    <property type="project" value="UniProtKB-UniRule"/>
</dbReference>
<evidence type="ECO:0000259" key="6">
    <source>
        <dbReference type="Pfam" id="PF04127"/>
    </source>
</evidence>
<evidence type="ECO:0000256" key="4">
    <source>
        <dbReference type="RuleBase" id="RU364078"/>
    </source>
</evidence>
<feature type="region of interest" description="Phosphopantothenate--cysteine ligase" evidence="3">
    <location>
        <begin position="193"/>
        <end position="414"/>
    </location>
</feature>
<comment type="pathway">
    <text evidence="3 4">Cofactor biosynthesis; coenzyme A biosynthesis; CoA from (R)-pantothenate: step 3/5.</text>
</comment>
<keyword evidence="1 3" id="KW-0210">Decarboxylase</keyword>
<dbReference type="UniPathway" id="UPA00241">
    <property type="reaction ID" value="UER00353"/>
</dbReference>
<dbReference type="InterPro" id="IPR007085">
    <property type="entry name" value="DNA/pantothenate-metab_flavo_C"/>
</dbReference>
<dbReference type="InterPro" id="IPR005252">
    <property type="entry name" value="CoaBC"/>
</dbReference>
<comment type="similarity">
    <text evidence="3 4">In the N-terminal section; belongs to the HFCD (homo-oligomeric flavin containing Cys decarboxylase) superfamily.</text>
</comment>
<feature type="domain" description="Flavoprotein" evidence="5">
    <location>
        <begin position="9"/>
        <end position="179"/>
    </location>
</feature>
<proteinExistence type="inferred from homology"/>
<name>A0A857JJT1_9ALTE</name>
<keyword evidence="3" id="KW-0511">Multifunctional enzyme</keyword>
<comment type="pathway">
    <text evidence="3 4">Cofactor biosynthesis; coenzyme A biosynthesis; CoA from (R)-pantothenate: step 2/5.</text>
</comment>
<evidence type="ECO:0000256" key="2">
    <source>
        <dbReference type="ARBA" id="ARBA00023239"/>
    </source>
</evidence>
<comment type="catalytic activity">
    <reaction evidence="3 4">
        <text>(R)-4'-phosphopantothenate + L-cysteine + CTP = N-[(R)-4-phosphopantothenoyl]-L-cysteine + CMP + diphosphate + H(+)</text>
        <dbReference type="Rhea" id="RHEA:19397"/>
        <dbReference type="ChEBI" id="CHEBI:10986"/>
        <dbReference type="ChEBI" id="CHEBI:15378"/>
        <dbReference type="ChEBI" id="CHEBI:33019"/>
        <dbReference type="ChEBI" id="CHEBI:35235"/>
        <dbReference type="ChEBI" id="CHEBI:37563"/>
        <dbReference type="ChEBI" id="CHEBI:59458"/>
        <dbReference type="ChEBI" id="CHEBI:60377"/>
        <dbReference type="EC" id="6.3.2.5"/>
    </reaction>
</comment>
<dbReference type="GO" id="GO:0004632">
    <property type="term" value="F:phosphopantothenate--cysteine ligase activity"/>
    <property type="evidence" value="ECO:0007669"/>
    <property type="project" value="UniProtKB-UniRule"/>
</dbReference>
<dbReference type="NCBIfam" id="TIGR00521">
    <property type="entry name" value="coaBC_dfp"/>
    <property type="match status" value="1"/>
</dbReference>
<keyword evidence="3" id="KW-0479">Metal-binding</keyword>
<dbReference type="Pfam" id="PF02441">
    <property type="entry name" value="Flavoprotein"/>
    <property type="match status" value="1"/>
</dbReference>
<organism evidence="7 8">
    <name type="scientific">Paraglaciecola mesophila</name>
    <dbReference type="NCBI Taxonomy" id="197222"/>
    <lineage>
        <taxon>Bacteria</taxon>
        <taxon>Pseudomonadati</taxon>
        <taxon>Pseudomonadota</taxon>
        <taxon>Gammaproteobacteria</taxon>
        <taxon>Alteromonadales</taxon>
        <taxon>Alteromonadaceae</taxon>
        <taxon>Paraglaciecola</taxon>
    </lineage>
</organism>
<dbReference type="HAMAP" id="MF_02225">
    <property type="entry name" value="CoaBC"/>
    <property type="match status" value="1"/>
</dbReference>
<dbReference type="InterPro" id="IPR035929">
    <property type="entry name" value="CoaB-like_sf"/>
</dbReference>
<feature type="binding site" evidence="3">
    <location>
        <position position="304"/>
    </location>
    <ligand>
        <name>CTP</name>
        <dbReference type="ChEBI" id="CHEBI:37563"/>
    </ligand>
</feature>
<evidence type="ECO:0000256" key="1">
    <source>
        <dbReference type="ARBA" id="ARBA00022793"/>
    </source>
</evidence>
<dbReference type="PANTHER" id="PTHR14359:SF6">
    <property type="entry name" value="PHOSPHOPANTOTHENOYLCYSTEINE DECARBOXYLASE"/>
    <property type="match status" value="1"/>
</dbReference>
<dbReference type="SUPFAM" id="SSF102645">
    <property type="entry name" value="CoaB-like"/>
    <property type="match status" value="1"/>
</dbReference>
<feature type="region of interest" description="Phosphopantothenoylcysteine decarboxylase" evidence="3">
    <location>
        <begin position="1"/>
        <end position="192"/>
    </location>
</feature>
<reference evidence="7 8" key="1">
    <citation type="submission" date="2019-12" db="EMBL/GenBank/DDBJ databases">
        <title>Genome sequencing and assembly of endphytes of Porphyra tenera.</title>
        <authorList>
            <person name="Park J.M."/>
            <person name="Shin R."/>
            <person name="Jo S.H."/>
        </authorList>
    </citation>
    <scope>NUCLEOTIDE SEQUENCE [LARGE SCALE GENOMIC DNA]</scope>
    <source>
        <strain evidence="7 8">GPM4</strain>
    </source>
</reference>
<feature type="binding site" evidence="3">
    <location>
        <position position="356"/>
    </location>
    <ligand>
        <name>CTP</name>
        <dbReference type="ChEBI" id="CHEBI:37563"/>
    </ligand>
</feature>
<comment type="similarity">
    <text evidence="3 4">In the C-terminal section; belongs to the PPC synthetase family.</text>
</comment>
<dbReference type="EC" id="6.3.2.5" evidence="3"/>
<accession>A0A857JJT1</accession>
<dbReference type="EMBL" id="CP047656">
    <property type="protein sequence ID" value="QHJ12315.1"/>
    <property type="molecule type" value="Genomic_DNA"/>
</dbReference>
<comment type="catalytic activity">
    <reaction evidence="3 4">
        <text>N-[(R)-4-phosphopantothenoyl]-L-cysteine + H(+) = (R)-4'-phosphopantetheine + CO2</text>
        <dbReference type="Rhea" id="RHEA:16793"/>
        <dbReference type="ChEBI" id="CHEBI:15378"/>
        <dbReference type="ChEBI" id="CHEBI:16526"/>
        <dbReference type="ChEBI" id="CHEBI:59458"/>
        <dbReference type="ChEBI" id="CHEBI:61723"/>
        <dbReference type="EC" id="4.1.1.36"/>
    </reaction>
</comment>
<feature type="binding site" evidence="3">
    <location>
        <position position="294"/>
    </location>
    <ligand>
        <name>CTP</name>
        <dbReference type="ChEBI" id="CHEBI:37563"/>
    </ligand>
</feature>
<feature type="binding site" evidence="3">
    <location>
        <position position="338"/>
    </location>
    <ligand>
        <name>CTP</name>
        <dbReference type="ChEBI" id="CHEBI:37563"/>
    </ligand>
</feature>
<feature type="active site" description="Proton donor" evidence="3">
    <location>
        <position position="161"/>
    </location>
</feature>
<dbReference type="GO" id="GO:0071513">
    <property type="term" value="C:phosphopantothenoylcysteine decarboxylase complex"/>
    <property type="evidence" value="ECO:0007669"/>
    <property type="project" value="TreeGrafter"/>
</dbReference>
<comment type="function">
    <text evidence="4">Catalyzes two steps in the biosynthesis of coenzyme A. In the first step cysteine is conjugated to 4'-phosphopantothenate to form 4-phosphopantothenoylcysteine, in the latter compound is decarboxylated to form 4'-phosphopantotheine.</text>
</comment>
<evidence type="ECO:0000313" key="8">
    <source>
        <dbReference type="Proteomes" id="UP000464524"/>
    </source>
</evidence>
<dbReference type="Pfam" id="PF04127">
    <property type="entry name" value="DFP"/>
    <property type="match status" value="1"/>
</dbReference>
<dbReference type="PANTHER" id="PTHR14359">
    <property type="entry name" value="HOMO-OLIGOMERIC FLAVIN CONTAINING CYS DECARBOXYLASE FAMILY"/>
    <property type="match status" value="1"/>
</dbReference>
<evidence type="ECO:0000259" key="5">
    <source>
        <dbReference type="Pfam" id="PF02441"/>
    </source>
</evidence>
<feature type="binding site" evidence="3">
    <location>
        <position position="352"/>
    </location>
    <ligand>
        <name>CTP</name>
        <dbReference type="ChEBI" id="CHEBI:37563"/>
    </ligand>
</feature>
<dbReference type="Proteomes" id="UP000464524">
    <property type="component" value="Chromosome"/>
</dbReference>
<keyword evidence="3 4" id="KW-0288">FMN</keyword>
<dbReference type="AlphaFoldDB" id="A0A857JJT1"/>
<dbReference type="Gene3D" id="3.40.50.1950">
    <property type="entry name" value="Flavin prenyltransferase-like"/>
    <property type="match status" value="1"/>
</dbReference>
<comment type="function">
    <text evidence="3">Catalyzes two sequential steps in the biosynthesis of coenzyme A. In the first step cysteine is conjugated to 4'-phosphopantothenate to form 4-phosphopantothenoylcysteine. In the second step the latter compound is decarboxylated to form 4'-phosphopantotheine.</text>
</comment>
<keyword evidence="3" id="KW-0460">Magnesium</keyword>
<feature type="domain" description="DNA/pantothenate metabolism flavoprotein C-terminal" evidence="6">
    <location>
        <begin position="188"/>
        <end position="409"/>
    </location>
</feature>
<comment type="cofactor">
    <cofactor evidence="3">
        <name>FMN</name>
        <dbReference type="ChEBI" id="CHEBI:58210"/>
    </cofactor>
    <text evidence="3">Binds 1 FMN per subunit.</text>
</comment>
<gene>
    <name evidence="3" type="primary">coaBC</name>
    <name evidence="7" type="ORF">FX988_02567</name>
</gene>
<dbReference type="SUPFAM" id="SSF52507">
    <property type="entry name" value="Homo-oligomeric flavin-containing Cys decarboxylases, HFCD"/>
    <property type="match status" value="1"/>
</dbReference>
<dbReference type="GO" id="GO:0015941">
    <property type="term" value="P:pantothenate catabolic process"/>
    <property type="evidence" value="ECO:0007669"/>
    <property type="project" value="InterPro"/>
</dbReference>
<dbReference type="InterPro" id="IPR036551">
    <property type="entry name" value="Flavin_trans-like"/>
</dbReference>
<keyword evidence="2 3" id="KW-0456">Lyase</keyword>
<dbReference type="GO" id="GO:0010181">
    <property type="term" value="F:FMN binding"/>
    <property type="evidence" value="ECO:0007669"/>
    <property type="project" value="UniProtKB-UniRule"/>
</dbReference>
<dbReference type="Gene3D" id="3.40.50.10300">
    <property type="entry name" value="CoaB-like"/>
    <property type="match status" value="1"/>
</dbReference>